<protein>
    <submittedName>
        <fullName evidence="1">Uncharacterized protein</fullName>
    </submittedName>
</protein>
<reference evidence="1" key="1">
    <citation type="submission" date="2022-07" db="EMBL/GenBank/DDBJ databases">
        <title>Chromosome-level genome of Muraenolepis orangiensis.</title>
        <authorList>
            <person name="Kim J."/>
        </authorList>
    </citation>
    <scope>NUCLEOTIDE SEQUENCE</scope>
    <source>
        <strain evidence="1">KU_S4_2022</strain>
        <tissue evidence="1">Muscle</tissue>
    </source>
</reference>
<accession>A0A9Q0I5E0</accession>
<dbReference type="OrthoDB" id="8923849at2759"/>
<evidence type="ECO:0000313" key="2">
    <source>
        <dbReference type="Proteomes" id="UP001148018"/>
    </source>
</evidence>
<comment type="caution">
    <text evidence="1">The sequence shown here is derived from an EMBL/GenBank/DDBJ whole genome shotgun (WGS) entry which is preliminary data.</text>
</comment>
<dbReference type="EMBL" id="JANIIK010000117">
    <property type="protein sequence ID" value="KAJ3585925.1"/>
    <property type="molecule type" value="Genomic_DNA"/>
</dbReference>
<keyword evidence="2" id="KW-1185">Reference proteome</keyword>
<dbReference type="Proteomes" id="UP001148018">
    <property type="component" value="Unassembled WGS sequence"/>
</dbReference>
<sequence length="161" mass="18738">MRFKVPPCNIDQVLFEMAPDPHALNGSILRGVPMLLVLAVCCGKPPCNYKEIHHTYRDIVLVELHRLAHHVLRSIYSLTRRFRCHSVGERPERDLEKPVDSMEHLLTQHCSRNLVKKDKVCGVRRTRGKRRRRLQLLGLLRTLLGCWQKFQSIVSQNLSKD</sequence>
<proteinExistence type="predicted"/>
<name>A0A9Q0I5E0_9TELE</name>
<gene>
    <name evidence="1" type="ORF">NHX12_012332</name>
</gene>
<evidence type="ECO:0000313" key="1">
    <source>
        <dbReference type="EMBL" id="KAJ3585925.1"/>
    </source>
</evidence>
<organism evidence="1 2">
    <name type="scientific">Muraenolepis orangiensis</name>
    <name type="common">Patagonian moray cod</name>
    <dbReference type="NCBI Taxonomy" id="630683"/>
    <lineage>
        <taxon>Eukaryota</taxon>
        <taxon>Metazoa</taxon>
        <taxon>Chordata</taxon>
        <taxon>Craniata</taxon>
        <taxon>Vertebrata</taxon>
        <taxon>Euteleostomi</taxon>
        <taxon>Actinopterygii</taxon>
        <taxon>Neopterygii</taxon>
        <taxon>Teleostei</taxon>
        <taxon>Neoteleostei</taxon>
        <taxon>Acanthomorphata</taxon>
        <taxon>Zeiogadaria</taxon>
        <taxon>Gadariae</taxon>
        <taxon>Gadiformes</taxon>
        <taxon>Muraenolepidoidei</taxon>
        <taxon>Muraenolepididae</taxon>
        <taxon>Muraenolepis</taxon>
    </lineage>
</organism>
<dbReference type="AlphaFoldDB" id="A0A9Q0I5E0"/>